<dbReference type="EMBL" id="FXUF01000005">
    <property type="protein sequence ID" value="SMP53866.1"/>
    <property type="molecule type" value="Genomic_DNA"/>
</dbReference>
<keyword evidence="2" id="KW-1185">Reference proteome</keyword>
<name>A0AA46AIW5_9CLOT</name>
<dbReference type="AlphaFoldDB" id="A0AA46AIW5"/>
<dbReference type="RefSeq" id="WP_283408997.1">
    <property type="nucleotide sequence ID" value="NZ_FXUF01000005.1"/>
</dbReference>
<gene>
    <name evidence="1" type="ORF">SAMN06296020_10566</name>
</gene>
<accession>A0AA46AIW5</accession>
<comment type="caution">
    <text evidence="1">The sequence shown here is derived from an EMBL/GenBank/DDBJ whole genome shotgun (WGS) entry which is preliminary data.</text>
</comment>
<protein>
    <submittedName>
        <fullName evidence="1">Uncharacterized protein</fullName>
    </submittedName>
</protein>
<dbReference type="Proteomes" id="UP001158066">
    <property type="component" value="Unassembled WGS sequence"/>
</dbReference>
<organism evidence="1 2">
    <name type="scientific">Anoxynatronum buryatiense</name>
    <dbReference type="NCBI Taxonomy" id="489973"/>
    <lineage>
        <taxon>Bacteria</taxon>
        <taxon>Bacillati</taxon>
        <taxon>Bacillota</taxon>
        <taxon>Clostridia</taxon>
        <taxon>Eubacteriales</taxon>
        <taxon>Clostridiaceae</taxon>
        <taxon>Anoxynatronum</taxon>
    </lineage>
</organism>
<sequence>MLKDRLEIDLKRVEEINAFLKDPGNPLIQEITRVVGKYGTPEQINAKARQARQLPVMMDRLKRMNSPYVKDLEWLMEQRDQGAFITVGEYRQNIMGDLAARTYFEEGKAVTLEISALQYFPWLITEAKQAIEKKEMMPGRYIRVRKMKEAEGDNGDTIAIAAAMEIIGASYVETLDTKGTDGSNVHLGGPETITGYFGGIGQPNKHPLKWIDEYLYYYTQYGVSQVLNINPGTVFIAYMLHKMGIDIEFKISVFMGNDNPFSVLWTLMMAKMFSRDDGTTPLVGFNLSNSVDNETIEISSLIRNRLDLENNVRIEHHITETYQSIVRQPYNRRDELLEIAASVPNIAAKHEGGDPDVEAERESPSSILHYFRDKSEILEAGDMASLEQNYLDKHQAVNRTAAALTEKGLSFIPARKLHRI</sequence>
<evidence type="ECO:0000313" key="1">
    <source>
        <dbReference type="EMBL" id="SMP53866.1"/>
    </source>
</evidence>
<proteinExistence type="predicted"/>
<reference evidence="1" key="1">
    <citation type="submission" date="2017-05" db="EMBL/GenBank/DDBJ databases">
        <authorList>
            <person name="Varghese N."/>
            <person name="Submissions S."/>
        </authorList>
    </citation>
    <scope>NUCLEOTIDE SEQUENCE</scope>
    <source>
        <strain evidence="1">Su22</strain>
    </source>
</reference>
<evidence type="ECO:0000313" key="2">
    <source>
        <dbReference type="Proteomes" id="UP001158066"/>
    </source>
</evidence>